<gene>
    <name evidence="2" type="ORF">SAMN06297382_0368</name>
</gene>
<reference evidence="2 3" key="1">
    <citation type="submission" date="2017-07" db="EMBL/GenBank/DDBJ databases">
        <authorList>
            <person name="Sun Z.S."/>
            <person name="Albrecht U."/>
            <person name="Echele G."/>
            <person name="Lee C.C."/>
        </authorList>
    </citation>
    <scope>NUCLEOTIDE SEQUENCE [LARGE SCALE GENOMIC DNA]</scope>
    <source>
        <strain evidence="2 3">CGMCC 1.12710</strain>
    </source>
</reference>
<keyword evidence="1" id="KW-1133">Transmembrane helix</keyword>
<dbReference type="Proteomes" id="UP000198346">
    <property type="component" value="Unassembled WGS sequence"/>
</dbReference>
<evidence type="ECO:0000313" key="3">
    <source>
        <dbReference type="Proteomes" id="UP000198346"/>
    </source>
</evidence>
<keyword evidence="1" id="KW-0472">Membrane</keyword>
<evidence type="ECO:0000313" key="2">
    <source>
        <dbReference type="EMBL" id="SNT67875.1"/>
    </source>
</evidence>
<dbReference type="EMBL" id="FZQA01000001">
    <property type="protein sequence ID" value="SNT67875.1"/>
    <property type="molecule type" value="Genomic_DNA"/>
</dbReference>
<sequence length="34" mass="3713">MLHIVRRLPPPVQKALWVASIAALAVGAFLLFGR</sequence>
<name>A0A239PJX0_9PROT</name>
<organism evidence="2 3">
    <name type="scientific">Amphiplicatus metriothermophilus</name>
    <dbReference type="NCBI Taxonomy" id="1519374"/>
    <lineage>
        <taxon>Bacteria</taxon>
        <taxon>Pseudomonadati</taxon>
        <taxon>Pseudomonadota</taxon>
        <taxon>Alphaproteobacteria</taxon>
        <taxon>Parvularculales</taxon>
        <taxon>Parvularculaceae</taxon>
        <taxon>Amphiplicatus</taxon>
    </lineage>
</organism>
<proteinExistence type="predicted"/>
<accession>A0A239PJX0</accession>
<keyword evidence="3" id="KW-1185">Reference proteome</keyword>
<evidence type="ECO:0000256" key="1">
    <source>
        <dbReference type="SAM" id="Phobius"/>
    </source>
</evidence>
<keyword evidence="1" id="KW-0812">Transmembrane</keyword>
<protein>
    <submittedName>
        <fullName evidence="2">Uncharacterized protein</fullName>
    </submittedName>
</protein>
<dbReference type="AlphaFoldDB" id="A0A239PJX0"/>
<feature type="transmembrane region" description="Helical" evidence="1">
    <location>
        <begin position="15"/>
        <end position="33"/>
    </location>
</feature>